<dbReference type="EMBL" id="CP162607">
    <property type="protein sequence ID" value="XDK37546.1"/>
    <property type="molecule type" value="Genomic_DNA"/>
</dbReference>
<keyword evidence="2" id="KW-0812">Transmembrane</keyword>
<feature type="transmembrane region" description="Helical" evidence="2">
    <location>
        <begin position="841"/>
        <end position="861"/>
    </location>
</feature>
<protein>
    <submittedName>
        <fullName evidence="3">DUF805 domain-containing protein</fullName>
    </submittedName>
</protein>
<reference evidence="3" key="1">
    <citation type="submission" date="2024-07" db="EMBL/GenBank/DDBJ databases">
        <title>Identification and characteristics of a novel species of coltsfoot's symbiotic bacteria.</title>
        <authorList>
            <person name="Juszczyk A."/>
            <person name="Jasielczuk I."/>
            <person name="Gurgul A."/>
            <person name="Rogala M."/>
            <person name="Kowalczyk A."/>
            <person name="Szmatola T."/>
            <person name="Kosecka-Strojek M."/>
            <person name="Arent Z."/>
            <person name="Latowski D."/>
        </authorList>
    </citation>
    <scope>NUCLEOTIDE SEQUENCE</scope>
    <source>
        <strain evidence="3">Hg7Tf</strain>
    </source>
</reference>
<evidence type="ECO:0000313" key="3">
    <source>
        <dbReference type="EMBL" id="XDK37546.1"/>
    </source>
</evidence>
<dbReference type="SUPFAM" id="SSF46565">
    <property type="entry name" value="Chaperone J-domain"/>
    <property type="match status" value="1"/>
</dbReference>
<keyword evidence="2" id="KW-0472">Membrane</keyword>
<keyword evidence="1" id="KW-0143">Chaperone</keyword>
<dbReference type="InterPro" id="IPR001623">
    <property type="entry name" value="DnaJ_domain"/>
</dbReference>
<dbReference type="GO" id="GO:0016020">
    <property type="term" value="C:membrane"/>
    <property type="evidence" value="ECO:0007669"/>
    <property type="project" value="InterPro"/>
</dbReference>
<feature type="transmembrane region" description="Helical" evidence="2">
    <location>
        <begin position="813"/>
        <end position="829"/>
    </location>
</feature>
<evidence type="ECO:0000256" key="2">
    <source>
        <dbReference type="SAM" id="Phobius"/>
    </source>
</evidence>
<accession>A0AB39HYE0</accession>
<gene>
    <name evidence="3" type="ORF">AB4Y39_02320</name>
</gene>
<name>A0AB39HYE0_9PSED</name>
<proteinExistence type="predicted"/>
<evidence type="ECO:0000256" key="1">
    <source>
        <dbReference type="ARBA" id="ARBA00023186"/>
    </source>
</evidence>
<dbReference type="RefSeq" id="WP_280040525.1">
    <property type="nucleotide sequence ID" value="NZ_CP162607.1"/>
</dbReference>
<dbReference type="CDD" id="cd06257">
    <property type="entry name" value="DnaJ"/>
    <property type="match status" value="1"/>
</dbReference>
<dbReference type="InterPro" id="IPR008523">
    <property type="entry name" value="DUF805"/>
</dbReference>
<dbReference type="Pfam" id="PF05656">
    <property type="entry name" value="DUF805"/>
    <property type="match status" value="1"/>
</dbReference>
<organism evidence="3">
    <name type="scientific">Pseudomonas sp. Hg7Tf</name>
    <dbReference type="NCBI Taxonomy" id="3236988"/>
    <lineage>
        <taxon>Bacteria</taxon>
        <taxon>Pseudomonadati</taxon>
        <taxon>Pseudomonadota</taxon>
        <taxon>Gammaproteobacteria</taxon>
        <taxon>Pseudomonadales</taxon>
        <taxon>Pseudomonadaceae</taxon>
        <taxon>Pseudomonas</taxon>
    </lineage>
</organism>
<dbReference type="InterPro" id="IPR036869">
    <property type="entry name" value="J_dom_sf"/>
</dbReference>
<dbReference type="AlphaFoldDB" id="A0AB39HYE0"/>
<keyword evidence="2" id="KW-1133">Transmembrane helix</keyword>
<sequence length="895" mass="101042">MSCWIHLGIEPTTDPDVIRGAYRARLPQHHPETDPQGFQALRQAYETALKLARMEQDQAPADEEQAPVDNGPVELTLSAFSALLEDASKRFDPAAWQAFIEQLDQLSLADLEQVNWHLLYQLMQAGPLSHNCAQLLAKRLGWSHQLLHLEQPRQAEEFLERIAEADPFDTALMKDWPPVAQIETLWFARTLEYLFHNRPLFEYKSFASTHTCFAFPADEAFVQRLLVQFSQAGIGSKTLCARVTEQQRQAPDDVDLLYLLACQRSHTGQEELARQSWTQLWREYQHPQAARWLLELCLTHQPQRLPLLIQAFDRLDPVLTWPNHLGEHAQVWGSPSQRPETLTRWFEAARNALPGVAGTFVKWRMSSGDELPLLAWLLDEQEDAQLQRLYRHAWALHRGDSGLLRQILADTVRDDPLDALILEGFQYQAEQQLRWLNESPIALALTAFINSPSAHAQLPEALTDDNVLPVCRDWMRRMRSYPAAGVIRLTEAIEPSSLYPVPYALDLLAQLATLGIELPRPPSDDELWNWHRQNLFMLALINQPERWLALVSPQLLAGLSYPAGHPFAPLHQWLMRLQAEQGHLEGLLGWLEPDDPVQQLMGRGLLTVQQALDSAKLPSNQQLYACLENNPSAFDDDLLGLMLLCGVLYHDPSLSAEQHRDLLQRIANLTCSQDWFEPFRTGLIKGEPVHPPRKLLEEDHLIHAPLFYTALDALKNLVRFGNYGVPRAKVLKELQRGKDFPGMDTGIRATLTALLSWSERLLLANTSNQPVPALHIWKLGSRLGRKGYGLQVLGSILLGPILTIMAAGTPLQYLFGLLFVGLLGSASLRRLHDIGRGIPTLILFAALLPFLHFLPVVLLFLPGEPLPNRYGVAPVNATQFNLQAGLQAALRRLNG</sequence>